<proteinExistence type="inferred from homology"/>
<accession>A0AAN7T290</accession>
<reference evidence="5 6" key="1">
    <citation type="submission" date="2023-08" db="EMBL/GenBank/DDBJ databases">
        <title>Black Yeasts Isolated from many extreme environments.</title>
        <authorList>
            <person name="Coleine C."/>
            <person name="Stajich J.E."/>
            <person name="Selbmann L."/>
        </authorList>
    </citation>
    <scope>NUCLEOTIDE SEQUENCE [LARGE SCALE GENOMIC DNA]</scope>
    <source>
        <strain evidence="5 6">CCFEE 5910</strain>
    </source>
</reference>
<comment type="similarity">
    <text evidence="2">Belongs to the major royal jelly protein family.</text>
</comment>
<comment type="caution">
    <text evidence="5">The sequence shown here is derived from an EMBL/GenBank/DDBJ whole genome shotgun (WGS) entry which is preliminary data.</text>
</comment>
<comment type="subcellular location">
    <subcellularLocation>
        <location evidence="1">Secreted</location>
    </subcellularLocation>
</comment>
<evidence type="ECO:0000256" key="2">
    <source>
        <dbReference type="ARBA" id="ARBA00009127"/>
    </source>
</evidence>
<feature type="chain" id="PRO_5042917275" description="Major royal jelly protein" evidence="4">
    <location>
        <begin position="17"/>
        <end position="451"/>
    </location>
</feature>
<dbReference type="GO" id="GO:0005576">
    <property type="term" value="C:extracellular region"/>
    <property type="evidence" value="ECO:0007669"/>
    <property type="project" value="UniProtKB-SubCell"/>
</dbReference>
<evidence type="ECO:0000256" key="3">
    <source>
        <dbReference type="ARBA" id="ARBA00022525"/>
    </source>
</evidence>
<dbReference type="AlphaFoldDB" id="A0AAN7T290"/>
<evidence type="ECO:0000256" key="1">
    <source>
        <dbReference type="ARBA" id="ARBA00004613"/>
    </source>
</evidence>
<dbReference type="Gene3D" id="2.120.10.30">
    <property type="entry name" value="TolB, C-terminal domain"/>
    <property type="match status" value="1"/>
</dbReference>
<dbReference type="PANTHER" id="PTHR10009">
    <property type="entry name" value="PROTEIN YELLOW-RELATED"/>
    <property type="match status" value="1"/>
</dbReference>
<keyword evidence="3" id="KW-0964">Secreted</keyword>
<keyword evidence="6" id="KW-1185">Reference proteome</keyword>
<evidence type="ECO:0000313" key="5">
    <source>
        <dbReference type="EMBL" id="KAK5086543.1"/>
    </source>
</evidence>
<evidence type="ECO:0000313" key="6">
    <source>
        <dbReference type="Proteomes" id="UP001309876"/>
    </source>
</evidence>
<name>A0AAN7T290_9EURO</name>
<dbReference type="PANTHER" id="PTHR10009:SF18">
    <property type="entry name" value="PROTEIN YELLOW-LIKE PROTEIN"/>
    <property type="match status" value="1"/>
</dbReference>
<evidence type="ECO:0008006" key="7">
    <source>
        <dbReference type="Google" id="ProtNLM"/>
    </source>
</evidence>
<dbReference type="Proteomes" id="UP001309876">
    <property type="component" value="Unassembled WGS sequence"/>
</dbReference>
<keyword evidence="4" id="KW-0732">Signal</keyword>
<sequence>MRFILAGLLLAGLAQAQSGAVPSASLQQDNTISTEGLVQNSSRYNTILRVDNGTYGPPIEEVHYFYNYWPIGIAVSSTGRIFVSYTRGMYDYTLAEVANMTAEVPYPSASLNLPPSQLNTTFNTISFGSNNSSGFISVQALYITPNTSTRPETLWVLDTGRPTIDTMTSGGAMTQSMPYGNPGGPKIVGISLTNNSIYATYTFPPDVHFPDSYMNDLRFDLRPGRNIAYIVDSSNEGRTGFIMLNLTDGSSWRRLNQHPSTLRIYNDVPSYQGHPFYYRVPGQPLSHQPEGLDGIQITPDGQYIYYSPINSRYLYRIPTANLLTRDSDTPLAEQAASNNVTNLGQRGAEANGFEGDNNGLIYQCMPENNAIYYYDPNDLQVHGFVRDPRILWPDGASIGADGYIYMIINQLPYSGGWNNGVGGNLGLREYPGAILRAKLNNGGRKITTLWE</sequence>
<gene>
    <name evidence="5" type="ORF">LTR05_003711</name>
</gene>
<evidence type="ECO:0000256" key="4">
    <source>
        <dbReference type="SAM" id="SignalP"/>
    </source>
</evidence>
<dbReference type="InterPro" id="IPR017996">
    <property type="entry name" value="MRJP/yellow-related"/>
</dbReference>
<dbReference type="InterPro" id="IPR011042">
    <property type="entry name" value="6-blade_b-propeller_TolB-like"/>
</dbReference>
<protein>
    <recommendedName>
        <fullName evidence="7">Major royal jelly protein</fullName>
    </recommendedName>
</protein>
<feature type="signal peptide" evidence="4">
    <location>
        <begin position="1"/>
        <end position="16"/>
    </location>
</feature>
<dbReference type="EMBL" id="JAVRRJ010000003">
    <property type="protein sequence ID" value="KAK5086543.1"/>
    <property type="molecule type" value="Genomic_DNA"/>
</dbReference>
<dbReference type="SUPFAM" id="SSF101898">
    <property type="entry name" value="NHL repeat"/>
    <property type="match status" value="1"/>
</dbReference>
<organism evidence="5 6">
    <name type="scientific">Lithohypha guttulata</name>
    <dbReference type="NCBI Taxonomy" id="1690604"/>
    <lineage>
        <taxon>Eukaryota</taxon>
        <taxon>Fungi</taxon>
        <taxon>Dikarya</taxon>
        <taxon>Ascomycota</taxon>
        <taxon>Pezizomycotina</taxon>
        <taxon>Eurotiomycetes</taxon>
        <taxon>Chaetothyriomycetidae</taxon>
        <taxon>Chaetothyriales</taxon>
        <taxon>Trichomeriaceae</taxon>
        <taxon>Lithohypha</taxon>
    </lineage>
</organism>
<dbReference type="Pfam" id="PF03022">
    <property type="entry name" value="MRJP"/>
    <property type="match status" value="1"/>
</dbReference>